<dbReference type="AlphaFoldDB" id="A0A644TN86"/>
<reference evidence="4" key="1">
    <citation type="submission" date="2019-08" db="EMBL/GenBank/DDBJ databases">
        <authorList>
            <person name="Kucharzyk K."/>
            <person name="Murdoch R.W."/>
            <person name="Higgins S."/>
            <person name="Loffler F."/>
        </authorList>
    </citation>
    <scope>NUCLEOTIDE SEQUENCE</scope>
</reference>
<dbReference type="InterPro" id="IPR002495">
    <property type="entry name" value="Glyco_trans_8"/>
</dbReference>
<dbReference type="Gene3D" id="3.90.550.10">
    <property type="entry name" value="Spore Coat Polysaccharide Biosynthesis Protein SpsA, Chain A"/>
    <property type="match status" value="1"/>
</dbReference>
<dbReference type="GO" id="GO:0046872">
    <property type="term" value="F:metal ion binding"/>
    <property type="evidence" value="ECO:0007669"/>
    <property type="project" value="UniProtKB-KW"/>
</dbReference>
<protein>
    <submittedName>
        <fullName evidence="4">General stress protein A</fullName>
    </submittedName>
</protein>
<dbReference type="SUPFAM" id="SSF53448">
    <property type="entry name" value="Nucleotide-diphospho-sugar transferases"/>
    <property type="match status" value="1"/>
</dbReference>
<comment type="caution">
    <text evidence="4">The sequence shown here is derived from an EMBL/GenBank/DDBJ whole genome shotgun (WGS) entry which is preliminary data.</text>
</comment>
<dbReference type="Pfam" id="PF01501">
    <property type="entry name" value="Glyco_transf_8"/>
    <property type="match status" value="1"/>
</dbReference>
<proteinExistence type="predicted"/>
<dbReference type="InterPro" id="IPR050748">
    <property type="entry name" value="Glycosyltrans_8_dom-fam"/>
</dbReference>
<keyword evidence="3" id="KW-0479">Metal-binding</keyword>
<keyword evidence="2" id="KW-0808">Transferase</keyword>
<accession>A0A644TN86</accession>
<organism evidence="4">
    <name type="scientific">bioreactor metagenome</name>
    <dbReference type="NCBI Taxonomy" id="1076179"/>
    <lineage>
        <taxon>unclassified sequences</taxon>
        <taxon>metagenomes</taxon>
        <taxon>ecological metagenomes</taxon>
    </lineage>
</organism>
<evidence type="ECO:0000256" key="3">
    <source>
        <dbReference type="ARBA" id="ARBA00022723"/>
    </source>
</evidence>
<dbReference type="InterPro" id="IPR029044">
    <property type="entry name" value="Nucleotide-diphossugar_trans"/>
</dbReference>
<dbReference type="PANTHER" id="PTHR13778">
    <property type="entry name" value="GLYCOSYLTRANSFERASE 8 DOMAIN-CONTAINING PROTEIN"/>
    <property type="match status" value="1"/>
</dbReference>
<name>A0A644TN86_9ZZZZ</name>
<dbReference type="EMBL" id="VSSQ01000040">
    <property type="protein sequence ID" value="MPL68059.1"/>
    <property type="molecule type" value="Genomic_DNA"/>
</dbReference>
<dbReference type="CDD" id="cd04194">
    <property type="entry name" value="GT8_A4GalT_like"/>
    <property type="match status" value="1"/>
</dbReference>
<dbReference type="PANTHER" id="PTHR13778:SF47">
    <property type="entry name" value="LIPOPOLYSACCHARIDE 1,3-GALACTOSYLTRANSFERASE"/>
    <property type="match status" value="1"/>
</dbReference>
<evidence type="ECO:0000256" key="1">
    <source>
        <dbReference type="ARBA" id="ARBA00022676"/>
    </source>
</evidence>
<evidence type="ECO:0000313" key="4">
    <source>
        <dbReference type="EMBL" id="MPL68059.1"/>
    </source>
</evidence>
<sequence>MNIPGLGDIEMNLECVTPQRHDEVHIAFTVDAKYVQHMGGAITSIIVNNPEVNFSFYIIYDNMLEADFNKLKKLSDIFQQPLHFYKITNPSQIDSLKIIPHISKAVYYRLMLPYILPQDLEKVIYLDADLVCCGDIRGLWHTPLGNAPVAAKLINAYEDQVTRLGISNGQYLNAGVLLVNLLTWRQDDIPRRIIDFMLTYPEKIVWLEQDAIAVVLEGQIIPIDDSFNTTIDCATGDGTIKENSVIIHFVGACKPWQQWCPDERKKLYWDYLKISPWREATPDAPQTLVHCLYAARLENARTNAVAVEEILRNLIMRLLN</sequence>
<keyword evidence="1" id="KW-0328">Glycosyltransferase</keyword>
<gene>
    <name evidence="4" type="primary">gspA_1</name>
    <name evidence="4" type="ORF">SDC9_13772</name>
</gene>
<dbReference type="GO" id="GO:0016757">
    <property type="term" value="F:glycosyltransferase activity"/>
    <property type="evidence" value="ECO:0007669"/>
    <property type="project" value="UniProtKB-KW"/>
</dbReference>
<evidence type="ECO:0000256" key="2">
    <source>
        <dbReference type="ARBA" id="ARBA00022679"/>
    </source>
</evidence>